<evidence type="ECO:0000256" key="1">
    <source>
        <dbReference type="SAM" id="MobiDB-lite"/>
    </source>
</evidence>
<name>A0A914Z0J9_9BILA</name>
<proteinExistence type="predicted"/>
<evidence type="ECO:0000313" key="2">
    <source>
        <dbReference type="Proteomes" id="UP000887577"/>
    </source>
</evidence>
<dbReference type="Proteomes" id="UP000887577">
    <property type="component" value="Unplaced"/>
</dbReference>
<dbReference type="WBParaSite" id="PSU_v2.g6257.t1">
    <property type="protein sequence ID" value="PSU_v2.g6257.t1"/>
    <property type="gene ID" value="PSU_v2.g6257"/>
</dbReference>
<organism evidence="2 3">
    <name type="scientific">Panagrolaimus superbus</name>
    <dbReference type="NCBI Taxonomy" id="310955"/>
    <lineage>
        <taxon>Eukaryota</taxon>
        <taxon>Metazoa</taxon>
        <taxon>Ecdysozoa</taxon>
        <taxon>Nematoda</taxon>
        <taxon>Chromadorea</taxon>
        <taxon>Rhabditida</taxon>
        <taxon>Tylenchina</taxon>
        <taxon>Panagrolaimomorpha</taxon>
        <taxon>Panagrolaimoidea</taxon>
        <taxon>Panagrolaimidae</taxon>
        <taxon>Panagrolaimus</taxon>
    </lineage>
</organism>
<keyword evidence="2" id="KW-1185">Reference proteome</keyword>
<feature type="region of interest" description="Disordered" evidence="1">
    <location>
        <begin position="301"/>
        <end position="356"/>
    </location>
</feature>
<accession>A0A914Z0J9</accession>
<sequence>MDEKASGVDGGGGGGGVAAQDYGHMTKKLMNDFFDETEFSKGKIIKHDDEMSEEKRDFGVSEEIIKDDGTEQKKLENKVALFFHVLIEILKEIFEDTNANKKTIPKIGGSIQKIKISETPLTTVKSEEKNFETTVTPIPSEVVSLTSENPQRATEVPTTFSTTTLAITVMESTVAAAEVVTTPITTVSDMEESHLSKINIPQFPTEVATESTTPENIFVPTTPTATTPLISFEVPEMPNISVTESPTKVAVLIEETTTTVSPLTTTDTTVIVSPTPALINFEIQPQIQKLSITQIFPTKEFTESSSTTTSTVPQLPPTTTSSPSTPSSIDSSTTTPSRPSSSSTPSTTQEMHYDDTDDNGIPFWLKVIDGIRCSMRDCSGVLIPTRSPYEQKELKNLTITRFIREHGLPPCPCIELKELQKVLSPSNKESGSSSSQRR</sequence>
<evidence type="ECO:0000313" key="3">
    <source>
        <dbReference type="WBParaSite" id="PSU_v2.g6257.t1"/>
    </source>
</evidence>
<feature type="compositionally biased region" description="Low complexity" evidence="1">
    <location>
        <begin position="303"/>
        <end position="348"/>
    </location>
</feature>
<protein>
    <submittedName>
        <fullName evidence="3">Uncharacterized protein</fullName>
    </submittedName>
</protein>
<dbReference type="AlphaFoldDB" id="A0A914Z0J9"/>
<reference evidence="3" key="1">
    <citation type="submission" date="2022-11" db="UniProtKB">
        <authorList>
            <consortium name="WormBaseParasite"/>
        </authorList>
    </citation>
    <scope>IDENTIFICATION</scope>
</reference>